<feature type="region of interest" description="Disordered" evidence="1">
    <location>
        <begin position="53"/>
        <end position="79"/>
    </location>
</feature>
<protein>
    <submittedName>
        <fullName evidence="2">Uncharacterized protein</fullName>
    </submittedName>
</protein>
<evidence type="ECO:0000313" key="3">
    <source>
        <dbReference type="Proteomes" id="UP000886523"/>
    </source>
</evidence>
<sequence length="147" mass="15409">MENGRRLLTNLPSAGDAEKRSTDAGTTSPGPTAQLTQSLVMCICSMQSGCVAATSTVGPSNSRPPVSGPPTTPAESMGVDEHVRGGRNQVMGMLRPATPAILVVSTTLNTWTTSTTFPCVDRFIIDLSSAPIPSHLPYRLLLARVNS</sequence>
<feature type="region of interest" description="Disordered" evidence="1">
    <location>
        <begin position="1"/>
        <end position="32"/>
    </location>
</feature>
<keyword evidence="3" id="KW-1185">Reference proteome</keyword>
<dbReference type="AlphaFoldDB" id="A0A9P6BAK4"/>
<proteinExistence type="predicted"/>
<reference evidence="2" key="1">
    <citation type="journal article" date="2020" name="Nat. Commun.">
        <title>Large-scale genome sequencing of mycorrhizal fungi provides insights into the early evolution of symbiotic traits.</title>
        <authorList>
            <person name="Miyauchi S."/>
            <person name="Kiss E."/>
            <person name="Kuo A."/>
            <person name="Drula E."/>
            <person name="Kohler A."/>
            <person name="Sanchez-Garcia M."/>
            <person name="Morin E."/>
            <person name="Andreopoulos B."/>
            <person name="Barry K.W."/>
            <person name="Bonito G."/>
            <person name="Buee M."/>
            <person name="Carver A."/>
            <person name="Chen C."/>
            <person name="Cichocki N."/>
            <person name="Clum A."/>
            <person name="Culley D."/>
            <person name="Crous P.W."/>
            <person name="Fauchery L."/>
            <person name="Girlanda M."/>
            <person name="Hayes R.D."/>
            <person name="Keri Z."/>
            <person name="LaButti K."/>
            <person name="Lipzen A."/>
            <person name="Lombard V."/>
            <person name="Magnuson J."/>
            <person name="Maillard F."/>
            <person name="Murat C."/>
            <person name="Nolan M."/>
            <person name="Ohm R.A."/>
            <person name="Pangilinan J."/>
            <person name="Pereira M.F."/>
            <person name="Perotto S."/>
            <person name="Peter M."/>
            <person name="Pfister S."/>
            <person name="Riley R."/>
            <person name="Sitrit Y."/>
            <person name="Stielow J.B."/>
            <person name="Szollosi G."/>
            <person name="Zifcakova L."/>
            <person name="Stursova M."/>
            <person name="Spatafora J.W."/>
            <person name="Tedersoo L."/>
            <person name="Vaario L.M."/>
            <person name="Yamada A."/>
            <person name="Yan M."/>
            <person name="Wang P."/>
            <person name="Xu J."/>
            <person name="Bruns T."/>
            <person name="Baldrian P."/>
            <person name="Vilgalys R."/>
            <person name="Dunand C."/>
            <person name="Henrissat B."/>
            <person name="Grigoriev I.V."/>
            <person name="Hibbett D."/>
            <person name="Nagy L.G."/>
            <person name="Martin F.M."/>
        </authorList>
    </citation>
    <scope>NUCLEOTIDE SEQUENCE</scope>
    <source>
        <strain evidence="2">UP504</strain>
    </source>
</reference>
<evidence type="ECO:0000313" key="2">
    <source>
        <dbReference type="EMBL" id="KAF9520819.1"/>
    </source>
</evidence>
<organism evidence="2 3">
    <name type="scientific">Hydnum rufescens UP504</name>
    <dbReference type="NCBI Taxonomy" id="1448309"/>
    <lineage>
        <taxon>Eukaryota</taxon>
        <taxon>Fungi</taxon>
        <taxon>Dikarya</taxon>
        <taxon>Basidiomycota</taxon>
        <taxon>Agaricomycotina</taxon>
        <taxon>Agaricomycetes</taxon>
        <taxon>Cantharellales</taxon>
        <taxon>Hydnaceae</taxon>
        <taxon>Hydnum</taxon>
    </lineage>
</organism>
<dbReference type="Proteomes" id="UP000886523">
    <property type="component" value="Unassembled WGS sequence"/>
</dbReference>
<gene>
    <name evidence="2" type="ORF">BS47DRAFT_1386988</name>
</gene>
<feature type="compositionally biased region" description="Polar residues" evidence="1">
    <location>
        <begin position="53"/>
        <end position="64"/>
    </location>
</feature>
<name>A0A9P6BAK4_9AGAM</name>
<feature type="compositionally biased region" description="Polar residues" evidence="1">
    <location>
        <begin position="23"/>
        <end position="32"/>
    </location>
</feature>
<dbReference type="EMBL" id="MU128910">
    <property type="protein sequence ID" value="KAF9520819.1"/>
    <property type="molecule type" value="Genomic_DNA"/>
</dbReference>
<accession>A0A9P6BAK4</accession>
<evidence type="ECO:0000256" key="1">
    <source>
        <dbReference type="SAM" id="MobiDB-lite"/>
    </source>
</evidence>
<comment type="caution">
    <text evidence="2">The sequence shown here is derived from an EMBL/GenBank/DDBJ whole genome shotgun (WGS) entry which is preliminary data.</text>
</comment>